<comment type="caution">
    <text evidence="2">The sequence shown here is derived from an EMBL/GenBank/DDBJ whole genome shotgun (WGS) entry which is preliminary data.</text>
</comment>
<feature type="transmembrane region" description="Helical" evidence="1">
    <location>
        <begin position="147"/>
        <end position="168"/>
    </location>
</feature>
<keyword evidence="1" id="KW-1133">Transmembrane helix</keyword>
<feature type="transmembrane region" description="Helical" evidence="1">
    <location>
        <begin position="122"/>
        <end position="140"/>
    </location>
</feature>
<proteinExistence type="predicted"/>
<evidence type="ECO:0000313" key="2">
    <source>
        <dbReference type="EMBL" id="MDQ0253075.1"/>
    </source>
</evidence>
<organism evidence="2 3">
    <name type="scientific">Evansella vedderi</name>
    <dbReference type="NCBI Taxonomy" id="38282"/>
    <lineage>
        <taxon>Bacteria</taxon>
        <taxon>Bacillati</taxon>
        <taxon>Bacillota</taxon>
        <taxon>Bacilli</taxon>
        <taxon>Bacillales</taxon>
        <taxon>Bacillaceae</taxon>
        <taxon>Evansella</taxon>
    </lineage>
</organism>
<reference evidence="2 3" key="1">
    <citation type="submission" date="2023-07" db="EMBL/GenBank/DDBJ databases">
        <title>Genomic Encyclopedia of Type Strains, Phase IV (KMG-IV): sequencing the most valuable type-strain genomes for metagenomic binning, comparative biology and taxonomic classification.</title>
        <authorList>
            <person name="Goeker M."/>
        </authorList>
    </citation>
    <scope>NUCLEOTIDE SEQUENCE [LARGE SCALE GENOMIC DNA]</scope>
    <source>
        <strain evidence="2 3">DSM 9768</strain>
    </source>
</reference>
<dbReference type="InterPro" id="IPR037219">
    <property type="entry name" value="Peptidase_M41-like"/>
</dbReference>
<dbReference type="InterPro" id="IPR049500">
    <property type="entry name" value="Peptidase_M50B-like"/>
</dbReference>
<feature type="transmembrane region" description="Helical" evidence="1">
    <location>
        <begin position="72"/>
        <end position="92"/>
    </location>
</feature>
<feature type="transmembrane region" description="Helical" evidence="1">
    <location>
        <begin position="99"/>
        <end position="116"/>
    </location>
</feature>
<accession>A0ABT9ZSC4</accession>
<dbReference type="RefSeq" id="WP_307321216.1">
    <property type="nucleotide sequence ID" value="NZ_JAUSUG010000001.1"/>
</dbReference>
<dbReference type="SUPFAM" id="SSF140990">
    <property type="entry name" value="FtsH protease domain-like"/>
    <property type="match status" value="1"/>
</dbReference>
<keyword evidence="1" id="KW-0472">Membrane</keyword>
<protein>
    <recommendedName>
        <fullName evidence="4">M50 family peptidase</fullName>
    </recommendedName>
</protein>
<evidence type="ECO:0000256" key="1">
    <source>
        <dbReference type="SAM" id="Phobius"/>
    </source>
</evidence>
<feature type="transmembrane region" description="Helical" evidence="1">
    <location>
        <begin position="6"/>
        <end position="27"/>
    </location>
</feature>
<dbReference type="Gene3D" id="1.20.58.760">
    <property type="entry name" value="Peptidase M41"/>
    <property type="match status" value="1"/>
</dbReference>
<sequence length="211" mass="23967">MDPIYYYLIAAAVVAFIPLLRTLFCSFHTLVHEAGHAIAALLTSGKVYKISLFPNTEGLAYTSYRSILSGVIIYYSGYTFSTLAAILSFYLIFNGELTLLYYFFILLALCSLVFWVRNFYGVFWVLFFLGSAVYMEYYQLDTLREMFILFFSSILLVQSILSSFQIFIMSITTPRHAGDATGLAELTYIPAFIWGTLFFGQSLAGAYIIFQ</sequence>
<dbReference type="Proteomes" id="UP001230005">
    <property type="component" value="Unassembled WGS sequence"/>
</dbReference>
<keyword evidence="3" id="KW-1185">Reference proteome</keyword>
<dbReference type="EMBL" id="JAUSUG010000001">
    <property type="protein sequence ID" value="MDQ0253075.1"/>
    <property type="molecule type" value="Genomic_DNA"/>
</dbReference>
<name>A0ABT9ZSC4_9BACI</name>
<dbReference type="Pfam" id="PF13398">
    <property type="entry name" value="Peptidase_M50B"/>
    <property type="match status" value="1"/>
</dbReference>
<gene>
    <name evidence="2" type="ORF">J2S74_000447</name>
</gene>
<keyword evidence="1" id="KW-0812">Transmembrane</keyword>
<evidence type="ECO:0008006" key="4">
    <source>
        <dbReference type="Google" id="ProtNLM"/>
    </source>
</evidence>
<feature type="transmembrane region" description="Helical" evidence="1">
    <location>
        <begin position="188"/>
        <end position="210"/>
    </location>
</feature>
<evidence type="ECO:0000313" key="3">
    <source>
        <dbReference type="Proteomes" id="UP001230005"/>
    </source>
</evidence>